<dbReference type="GO" id="GO:0000779">
    <property type="term" value="C:condensed chromosome, centromeric region"/>
    <property type="evidence" value="ECO:0007669"/>
    <property type="project" value="UniProtKB-ARBA"/>
</dbReference>
<evidence type="ECO:0000313" key="20">
    <source>
        <dbReference type="Ensembl" id="ENSEBUP00000002646.1"/>
    </source>
</evidence>
<dbReference type="PROSITE" id="PS00028">
    <property type="entry name" value="ZINC_FINGER_C2H2_1"/>
    <property type="match status" value="5"/>
</dbReference>
<dbReference type="Pfam" id="PF00096">
    <property type="entry name" value="zf-C2H2"/>
    <property type="match status" value="5"/>
</dbReference>
<feature type="region of interest" description="Disordered" evidence="18">
    <location>
        <begin position="254"/>
        <end position="306"/>
    </location>
</feature>
<feature type="compositionally biased region" description="Basic residues" evidence="18">
    <location>
        <begin position="345"/>
        <end position="358"/>
    </location>
</feature>
<dbReference type="Gene3D" id="3.30.160.60">
    <property type="entry name" value="Classic Zinc Finger"/>
    <property type="match status" value="5"/>
</dbReference>
<evidence type="ECO:0000256" key="5">
    <source>
        <dbReference type="ARBA" id="ARBA00022737"/>
    </source>
</evidence>
<dbReference type="GO" id="GO:0003700">
    <property type="term" value="F:DNA-binding transcription factor activity"/>
    <property type="evidence" value="ECO:0007669"/>
    <property type="project" value="TreeGrafter"/>
</dbReference>
<evidence type="ECO:0000256" key="14">
    <source>
        <dbReference type="ARBA" id="ARBA00068530"/>
    </source>
</evidence>
<keyword evidence="11" id="KW-0539">Nucleus</keyword>
<feature type="domain" description="C2H2-type" evidence="19">
    <location>
        <begin position="210"/>
        <end position="237"/>
    </location>
</feature>
<dbReference type="Gene3D" id="2.60.120.10">
    <property type="entry name" value="Jelly Rolls"/>
    <property type="match status" value="1"/>
</dbReference>
<proteinExistence type="inferred from homology"/>
<keyword evidence="6 17" id="KW-0863">Zinc-finger</keyword>
<evidence type="ECO:0000256" key="8">
    <source>
        <dbReference type="ARBA" id="ARBA00023015"/>
    </source>
</evidence>
<accession>A0A8C4NGM5</accession>
<dbReference type="GO" id="GO:0000978">
    <property type="term" value="F:RNA polymerase II cis-regulatory region sequence-specific DNA binding"/>
    <property type="evidence" value="ECO:0007669"/>
    <property type="project" value="TreeGrafter"/>
</dbReference>
<dbReference type="SMART" id="SM00355">
    <property type="entry name" value="ZnF_C2H2"/>
    <property type="match status" value="5"/>
</dbReference>
<evidence type="ECO:0000256" key="2">
    <source>
        <dbReference type="ARBA" id="ARBA00006991"/>
    </source>
</evidence>
<dbReference type="AlphaFoldDB" id="A0A8C4NGM5"/>
<evidence type="ECO:0000256" key="15">
    <source>
        <dbReference type="ARBA" id="ARBA00082151"/>
    </source>
</evidence>
<dbReference type="GO" id="GO:0008270">
    <property type="term" value="F:zinc ion binding"/>
    <property type="evidence" value="ECO:0007669"/>
    <property type="project" value="UniProtKB-KW"/>
</dbReference>
<dbReference type="InterPro" id="IPR011051">
    <property type="entry name" value="RmlC_Cupin_sf"/>
</dbReference>
<evidence type="ECO:0000256" key="4">
    <source>
        <dbReference type="ARBA" id="ARBA00022723"/>
    </source>
</evidence>
<keyword evidence="21" id="KW-1185">Reference proteome</keyword>
<comment type="function">
    <text evidence="12">Component of the CENPA-NAC (nucleosome-associated) complex, a complex that plays a central role in assembly of kinetochore proteins, mitotic progression and chromosome segregation. The CENPA-NAC complex recruits the CENPA-CAD (nucleosome distal) complex and may be involved in incorporation of newly synthesized CENPA into centromeres. CENPC recruits DNA methylation and DNMT3B to both centromeric and pericentromeric satellite repeats and regulates the histone code in these regions.</text>
</comment>
<evidence type="ECO:0000256" key="12">
    <source>
        <dbReference type="ARBA" id="ARBA00053516"/>
    </source>
</evidence>
<feature type="domain" description="C2H2-type" evidence="19">
    <location>
        <begin position="98"/>
        <end position="125"/>
    </location>
</feature>
<dbReference type="PANTHER" id="PTHR45993:SF10">
    <property type="entry name" value="ZINC FINGER PROTEIN 208 ISOFORM X1-RELATED"/>
    <property type="match status" value="1"/>
</dbReference>
<keyword evidence="9" id="KW-0238">DNA-binding</keyword>
<dbReference type="GO" id="GO:0005721">
    <property type="term" value="C:pericentric heterochromatin"/>
    <property type="evidence" value="ECO:0007669"/>
    <property type="project" value="UniProtKB-ARBA"/>
</dbReference>
<dbReference type="Ensembl" id="ENSEBUT00000003002.1">
    <property type="protein sequence ID" value="ENSEBUP00000002646.1"/>
    <property type="gene ID" value="ENSEBUG00000002026.1"/>
</dbReference>
<evidence type="ECO:0000256" key="11">
    <source>
        <dbReference type="ARBA" id="ARBA00023242"/>
    </source>
</evidence>
<dbReference type="FunFam" id="3.30.160.60:FF:002343">
    <property type="entry name" value="Zinc finger protein 33A"/>
    <property type="match status" value="1"/>
</dbReference>
<dbReference type="Proteomes" id="UP000694388">
    <property type="component" value="Unplaced"/>
</dbReference>
<comment type="similarity">
    <text evidence="2">Belongs to the krueppel C2H2-type zinc-finger protein family.</text>
</comment>
<evidence type="ECO:0000256" key="9">
    <source>
        <dbReference type="ARBA" id="ARBA00023125"/>
    </source>
</evidence>
<comment type="subunit">
    <text evidence="13">Oligomer. Component of the CENPA-NAC complex, at least composed of CENPA, CENPC, CENPH, CENPM, CENPN, CENPT and CENPU. The CENPA-NAC complex interacts with the CENPA-CAD complex, composed of CENPI, CENPK, CENPL, CENPO, CENPP, CENPQ, CENPR and CENPS. Binds to DAXX. Interacts with DNMT3B. Interacts directly with CENPA. Identified in a centromere complex containing histones H2A, H2B and H4, and at least CENPA, CENPB, CENPC, CENPT, CENPN, HJURP, SUPT16H, SSRP1 and RSF1. Interacts with MEIKIN.</text>
</comment>
<dbReference type="SUPFAM" id="SSF51182">
    <property type="entry name" value="RmlC-like cupins"/>
    <property type="match status" value="1"/>
</dbReference>
<dbReference type="InterPro" id="IPR051497">
    <property type="entry name" value="Dev/Hematopoietic_TF"/>
</dbReference>
<evidence type="ECO:0000256" key="18">
    <source>
        <dbReference type="SAM" id="MobiDB-lite"/>
    </source>
</evidence>
<evidence type="ECO:0000256" key="16">
    <source>
        <dbReference type="ARBA" id="ARBA00083562"/>
    </source>
</evidence>
<reference evidence="20" key="1">
    <citation type="submission" date="2025-08" db="UniProtKB">
        <authorList>
            <consortium name="Ensembl"/>
        </authorList>
    </citation>
    <scope>IDENTIFICATION</scope>
</reference>
<name>A0A8C4NGM5_EPTBU</name>
<feature type="domain" description="C2H2-type" evidence="19">
    <location>
        <begin position="154"/>
        <end position="181"/>
    </location>
</feature>
<dbReference type="FunFam" id="3.30.160.60:FF:001954">
    <property type="entry name" value="Zinc finger protein 787"/>
    <property type="match status" value="3"/>
</dbReference>
<evidence type="ECO:0000256" key="10">
    <source>
        <dbReference type="ARBA" id="ARBA00023163"/>
    </source>
</evidence>
<organism evidence="20 21">
    <name type="scientific">Eptatretus burgeri</name>
    <name type="common">Inshore hagfish</name>
    <dbReference type="NCBI Taxonomy" id="7764"/>
    <lineage>
        <taxon>Eukaryota</taxon>
        <taxon>Metazoa</taxon>
        <taxon>Chordata</taxon>
        <taxon>Craniata</taxon>
        <taxon>Vertebrata</taxon>
        <taxon>Cyclostomata</taxon>
        <taxon>Myxini</taxon>
        <taxon>Myxiniformes</taxon>
        <taxon>Myxinidae</taxon>
        <taxon>Eptatretinae</taxon>
        <taxon>Eptatretus</taxon>
    </lineage>
</organism>
<keyword evidence="10" id="KW-0804">Transcription</keyword>
<protein>
    <recommendedName>
        <fullName evidence="14">Centromere protein C</fullName>
    </recommendedName>
    <alternativeName>
        <fullName evidence="15">Centromere autoantigen C</fullName>
    </alternativeName>
    <alternativeName>
        <fullName evidence="16">Centromere protein C 1</fullName>
    </alternativeName>
</protein>
<evidence type="ECO:0000313" key="21">
    <source>
        <dbReference type="Proteomes" id="UP000694388"/>
    </source>
</evidence>
<reference evidence="20" key="2">
    <citation type="submission" date="2025-09" db="UniProtKB">
        <authorList>
            <consortium name="Ensembl"/>
        </authorList>
    </citation>
    <scope>IDENTIFICATION</scope>
</reference>
<evidence type="ECO:0000256" key="6">
    <source>
        <dbReference type="ARBA" id="ARBA00022771"/>
    </source>
</evidence>
<keyword evidence="5" id="KW-0677">Repeat</keyword>
<dbReference type="FunFam" id="2.60.120.10:FF:000033">
    <property type="entry name" value="Centromere protein C 1"/>
    <property type="match status" value="1"/>
</dbReference>
<dbReference type="PROSITE" id="PS50157">
    <property type="entry name" value="ZINC_FINGER_C2H2_2"/>
    <property type="match status" value="5"/>
</dbReference>
<dbReference type="InterPro" id="IPR014710">
    <property type="entry name" value="RmlC-like_jellyroll"/>
</dbReference>
<comment type="similarity">
    <text evidence="3">Belongs to the CENP-C/MIF2 family.</text>
</comment>
<dbReference type="Pfam" id="PF11699">
    <property type="entry name" value="CENP-C_C"/>
    <property type="match status" value="1"/>
</dbReference>
<comment type="subcellular location">
    <subcellularLocation>
        <location evidence="1">Nucleus</location>
    </subcellularLocation>
</comment>
<feature type="region of interest" description="Disordered" evidence="18">
    <location>
        <begin position="341"/>
        <end position="366"/>
    </location>
</feature>
<keyword evidence="8" id="KW-0805">Transcription regulation</keyword>
<evidence type="ECO:0000256" key="17">
    <source>
        <dbReference type="PROSITE-ProRule" id="PRU00042"/>
    </source>
</evidence>
<dbReference type="GO" id="GO:0006357">
    <property type="term" value="P:regulation of transcription by RNA polymerase II"/>
    <property type="evidence" value="ECO:0007669"/>
    <property type="project" value="TreeGrafter"/>
</dbReference>
<sequence length="518" mass="58335">MIKRRRLSRADRRGARKLLRPFDSEMSIPEGPVSFGSASSREVHRDEQESGVNKWTEKQMKTLSLTNSAQFFNKDDHFNHHSNQRENNKRTHTGEKPYKCSVCSKGFSQSSNLKKHTQTHTGEKPYKCSVCSKGFSQSSNLKKHTQTHTGEKPYKCSVCSKGFSHSSNLKKHTRTHTGEKPYKCSVCSKDFSQLSHLNKHTRTHTGEKPYKCSVCSKGFSQLSTLKTHTPTHTGEKPYKCSVDKGREAFNPRCNQRQQKAGSAKVFEEQEGEEMYFSNTSSTSMDENHILESETSSPGPRHNPKRPAVQLYFSSEDECAGSSQHQLHAQNKEGFSMQSIVSPKNQVKKIRRSRSKGRKCASNVDQGGDAAQQGDLFVNMVQRPDVDTVNPMIGTPVLVHVDCVRTSEMCLHLGPDGNPMDPHDNLGICHIFSFPNFASGLLKIPPMKEKGLQSVKNNTMWFHILQGMLYVTILETSYVLKLGDTFFVPAGNVYNMKNIGQAEARLCFLQIKNHLILDE</sequence>
<keyword evidence="4" id="KW-0479">Metal-binding</keyword>
<keyword evidence="7" id="KW-0862">Zinc</keyword>
<dbReference type="InterPro" id="IPR036236">
    <property type="entry name" value="Znf_C2H2_sf"/>
</dbReference>
<dbReference type="InterPro" id="IPR013087">
    <property type="entry name" value="Znf_C2H2_type"/>
</dbReference>
<evidence type="ECO:0000259" key="19">
    <source>
        <dbReference type="PROSITE" id="PS50157"/>
    </source>
</evidence>
<dbReference type="GO" id="GO:0005634">
    <property type="term" value="C:nucleus"/>
    <property type="evidence" value="ECO:0007669"/>
    <property type="project" value="UniProtKB-SubCell"/>
</dbReference>
<evidence type="ECO:0000256" key="7">
    <source>
        <dbReference type="ARBA" id="ARBA00022833"/>
    </source>
</evidence>
<dbReference type="PANTHER" id="PTHR45993">
    <property type="entry name" value="B-CELL LYMPHOMA/LEUKEMIA 11"/>
    <property type="match status" value="1"/>
</dbReference>
<feature type="domain" description="C2H2-type" evidence="19">
    <location>
        <begin position="182"/>
        <end position="209"/>
    </location>
</feature>
<dbReference type="GeneTree" id="ENSGT01150000286934"/>
<feature type="domain" description="C2H2-type" evidence="19">
    <location>
        <begin position="126"/>
        <end position="153"/>
    </location>
</feature>
<evidence type="ECO:0000256" key="3">
    <source>
        <dbReference type="ARBA" id="ARBA00010291"/>
    </source>
</evidence>
<dbReference type="FunFam" id="3.30.160.60:FF:001506">
    <property type="entry name" value="Zinc finger protein"/>
    <property type="match status" value="1"/>
</dbReference>
<evidence type="ECO:0000256" key="13">
    <source>
        <dbReference type="ARBA" id="ARBA00064952"/>
    </source>
</evidence>
<dbReference type="SUPFAM" id="SSF57667">
    <property type="entry name" value="beta-beta-alpha zinc fingers"/>
    <property type="match status" value="3"/>
</dbReference>
<dbReference type="InterPro" id="IPR025974">
    <property type="entry name" value="Mif2/CENP-C_cupin"/>
</dbReference>
<feature type="region of interest" description="Disordered" evidence="18">
    <location>
        <begin position="1"/>
        <end position="53"/>
    </location>
</feature>
<evidence type="ECO:0000256" key="1">
    <source>
        <dbReference type="ARBA" id="ARBA00004123"/>
    </source>
</evidence>